<proteinExistence type="predicted"/>
<dbReference type="EMBL" id="RCHU01000113">
    <property type="protein sequence ID" value="TKS14302.1"/>
    <property type="molecule type" value="Genomic_DNA"/>
</dbReference>
<dbReference type="AlphaFoldDB" id="A0A4U5QTD2"/>
<sequence length="161" mass="18076">MKQLRSNDLNQFIEIESAYVIEEAATPEDQRTEMVLGANDSSPRNLREASSNLDLTMRVPILEGHIWILGCNQAPLSKDLVVEVDMLRAIYVIHIGGAYPQSTTNGCKKKEECCFNEACVILITLTTHLQLYMKQHRMSRLSLQANGKVDLKSAEGRKLAE</sequence>
<name>A0A4U5QTD2_POPAL</name>
<organism evidence="1">
    <name type="scientific">Populus alba</name>
    <name type="common">White poplar</name>
    <dbReference type="NCBI Taxonomy" id="43335"/>
    <lineage>
        <taxon>Eukaryota</taxon>
        <taxon>Viridiplantae</taxon>
        <taxon>Streptophyta</taxon>
        <taxon>Embryophyta</taxon>
        <taxon>Tracheophyta</taxon>
        <taxon>Spermatophyta</taxon>
        <taxon>Magnoliopsida</taxon>
        <taxon>eudicotyledons</taxon>
        <taxon>Gunneridae</taxon>
        <taxon>Pentapetalae</taxon>
        <taxon>rosids</taxon>
        <taxon>fabids</taxon>
        <taxon>Malpighiales</taxon>
        <taxon>Salicaceae</taxon>
        <taxon>Saliceae</taxon>
        <taxon>Populus</taxon>
    </lineage>
</organism>
<gene>
    <name evidence="1" type="ORF">D5086_0000043760</name>
</gene>
<protein>
    <submittedName>
        <fullName evidence="1">Uncharacterized protein</fullName>
    </submittedName>
</protein>
<evidence type="ECO:0000313" key="1">
    <source>
        <dbReference type="EMBL" id="TKS14302.1"/>
    </source>
</evidence>
<comment type="caution">
    <text evidence="1">The sequence shown here is derived from an EMBL/GenBank/DDBJ whole genome shotgun (WGS) entry which is preliminary data.</text>
</comment>
<reference evidence="1" key="1">
    <citation type="submission" date="2018-10" db="EMBL/GenBank/DDBJ databases">
        <title>Population genomic analysis revealed the cold adaptation of white poplar.</title>
        <authorList>
            <person name="Liu Y.-J."/>
        </authorList>
    </citation>
    <scope>NUCLEOTIDE SEQUENCE [LARGE SCALE GENOMIC DNA]</scope>
    <source>
        <strain evidence="1">PAL-ZL1</strain>
    </source>
</reference>
<accession>A0A4U5QTD2</accession>